<dbReference type="SUPFAM" id="SSF54631">
    <property type="entry name" value="CBS-domain pair"/>
    <property type="match status" value="1"/>
</dbReference>
<feature type="transmembrane region" description="Helical" evidence="3">
    <location>
        <begin position="204"/>
        <end position="223"/>
    </location>
</feature>
<keyword evidence="3" id="KW-0812">Transmembrane</keyword>
<evidence type="ECO:0000256" key="3">
    <source>
        <dbReference type="SAM" id="Phobius"/>
    </source>
</evidence>
<evidence type="ECO:0000259" key="4">
    <source>
        <dbReference type="PROSITE" id="PS51371"/>
    </source>
</evidence>
<dbReference type="InterPro" id="IPR007065">
    <property type="entry name" value="HPP"/>
</dbReference>
<dbReference type="EMBL" id="JABBFX010000001">
    <property type="protein sequence ID" value="NML45015.1"/>
    <property type="molecule type" value="Genomic_DNA"/>
</dbReference>
<organism evidence="5 6">
    <name type="scientific">Ramlibacter agri</name>
    <dbReference type="NCBI Taxonomy" id="2728837"/>
    <lineage>
        <taxon>Bacteria</taxon>
        <taxon>Pseudomonadati</taxon>
        <taxon>Pseudomonadota</taxon>
        <taxon>Betaproteobacteria</taxon>
        <taxon>Burkholderiales</taxon>
        <taxon>Comamonadaceae</taxon>
        <taxon>Ramlibacter</taxon>
    </lineage>
</organism>
<comment type="caution">
    <text evidence="5">The sequence shown here is derived from an EMBL/GenBank/DDBJ whole genome shotgun (WGS) entry which is preliminary data.</text>
</comment>
<feature type="domain" description="CBS" evidence="4">
    <location>
        <begin position="383"/>
        <end position="438"/>
    </location>
</feature>
<evidence type="ECO:0000313" key="6">
    <source>
        <dbReference type="Proteomes" id="UP000541185"/>
    </source>
</evidence>
<keyword evidence="1" id="KW-0129">CBS domain</keyword>
<dbReference type="Pfam" id="PF00571">
    <property type="entry name" value="CBS"/>
    <property type="match status" value="2"/>
</dbReference>
<reference evidence="5 6" key="1">
    <citation type="submission" date="2020-04" db="EMBL/GenBank/DDBJ databases">
        <title>Ramlibacter sp. G-1-2-2 isolated from soil.</title>
        <authorList>
            <person name="Dahal R.H."/>
        </authorList>
    </citation>
    <scope>NUCLEOTIDE SEQUENCE [LARGE SCALE GENOMIC DNA]</scope>
    <source>
        <strain evidence="5 6">G-1-2-2</strain>
    </source>
</reference>
<feature type="transmembrane region" description="Helical" evidence="3">
    <location>
        <begin position="165"/>
        <end position="183"/>
    </location>
</feature>
<dbReference type="InterPro" id="IPR058581">
    <property type="entry name" value="TM_HPP"/>
</dbReference>
<feature type="domain" description="CBS" evidence="4">
    <location>
        <begin position="299"/>
        <end position="356"/>
    </location>
</feature>
<proteinExistence type="predicted"/>
<feature type="transmembrane region" description="Helical" evidence="3">
    <location>
        <begin position="88"/>
        <end position="106"/>
    </location>
</feature>
<protein>
    <submittedName>
        <fullName evidence="5">HPP family protein</fullName>
    </submittedName>
</protein>
<feature type="compositionally biased region" description="Low complexity" evidence="2">
    <location>
        <begin position="53"/>
        <end position="62"/>
    </location>
</feature>
<keyword evidence="3" id="KW-0472">Membrane</keyword>
<dbReference type="Proteomes" id="UP000541185">
    <property type="component" value="Unassembled WGS sequence"/>
</dbReference>
<dbReference type="PROSITE" id="PS51371">
    <property type="entry name" value="CBS"/>
    <property type="match status" value="2"/>
</dbReference>
<feature type="transmembrane region" description="Helical" evidence="3">
    <location>
        <begin position="112"/>
        <end position="132"/>
    </location>
</feature>
<dbReference type="CDD" id="cd04600">
    <property type="entry name" value="CBS_pair_HPP_assoc"/>
    <property type="match status" value="1"/>
</dbReference>
<dbReference type="AlphaFoldDB" id="A0A848H2G9"/>
<dbReference type="SMART" id="SM00116">
    <property type="entry name" value="CBS"/>
    <property type="match status" value="2"/>
</dbReference>
<evidence type="ECO:0000256" key="1">
    <source>
        <dbReference type="PROSITE-ProRule" id="PRU00703"/>
    </source>
</evidence>
<sequence length="438" mass="46867">MGVCLLRSGAAGFWLIRPRLSTALRGDFRADRRQSRPGQQFPQFSVPPSFRDSVAVSPSSPRPATLRSWLARWWPAPVGIDGRETLRAVAGAALGMLFAAVFSHALAGPLPIAAWLVAPLGASAVLVFALPASPLAQPWSVVGGNTLSALVGIACANLVPDPALAAGLAVAGAIALMVTLRCLHPPGGAAALLMVVTHTTGFHFALFPVMGNSLLLVTAGIVYNSLTGRPYPRAQGATSALGVRTVAGRRFSEADLDVALAHYNQVVDISRADLQDLLEHAEMAAYQRRLGALRCEDVMTREPVSVAFGASLQETWTLMRERRIKALPVVDRAGHIAGIVTPADFMRLADLDQHEGLRDRLRQLLRATGLTHTERPEVVGQIMARNVRVASADRPLADLVPVFSEDGHHHIPIIDGKQRLVGMITQTDLVRALYRSAA</sequence>
<dbReference type="PANTHER" id="PTHR33741:SF5">
    <property type="entry name" value="TRANSMEMBRANE PROTEIN DDB_G0269096-RELATED"/>
    <property type="match status" value="1"/>
</dbReference>
<keyword evidence="3" id="KW-1133">Transmembrane helix</keyword>
<accession>A0A848H2G9</accession>
<dbReference type="InterPro" id="IPR046342">
    <property type="entry name" value="CBS_dom_sf"/>
</dbReference>
<name>A0A848H2G9_9BURK</name>
<evidence type="ECO:0000313" key="5">
    <source>
        <dbReference type="EMBL" id="NML45015.1"/>
    </source>
</evidence>
<dbReference type="InterPro" id="IPR000644">
    <property type="entry name" value="CBS_dom"/>
</dbReference>
<evidence type="ECO:0000256" key="2">
    <source>
        <dbReference type="SAM" id="MobiDB-lite"/>
    </source>
</evidence>
<dbReference type="Pfam" id="PF04982">
    <property type="entry name" value="TM_HPP"/>
    <property type="match status" value="1"/>
</dbReference>
<dbReference type="Gene3D" id="3.10.580.10">
    <property type="entry name" value="CBS-domain"/>
    <property type="match status" value="1"/>
</dbReference>
<gene>
    <name evidence="5" type="ORF">HHL11_14750</name>
</gene>
<feature type="transmembrane region" description="Helical" evidence="3">
    <location>
        <begin position="139"/>
        <end position="159"/>
    </location>
</feature>
<keyword evidence="6" id="KW-1185">Reference proteome</keyword>
<feature type="region of interest" description="Disordered" evidence="2">
    <location>
        <begin position="31"/>
        <end position="62"/>
    </location>
</feature>
<dbReference type="PANTHER" id="PTHR33741">
    <property type="entry name" value="TRANSMEMBRANE PROTEIN DDB_G0269096-RELATED"/>
    <property type="match status" value="1"/>
</dbReference>